<name>A0ABU3D2J5_9FLAO</name>
<sequence length="121" mass="13947">MVEKLILVYNAQSGKISGVMDALHKILSPQTYNCSLCKITHAAFGEKSRWKEYRRHSGITMEFLYADEFRKQYASKFGHKFDFPVVLAEGENGLEIFISKNELMQIGSEKELIALIENRRN</sequence>
<proteinExistence type="predicted"/>
<keyword evidence="2" id="KW-1185">Reference proteome</keyword>
<gene>
    <name evidence="1" type="ORF">RM539_03840</name>
</gene>
<accession>A0ABU3D2J5</accession>
<reference evidence="1 2" key="1">
    <citation type="submission" date="2023-09" db="EMBL/GenBank/DDBJ databases">
        <authorList>
            <person name="Rey-Velasco X."/>
        </authorList>
    </citation>
    <scope>NUCLEOTIDE SEQUENCE [LARGE SCALE GENOMIC DNA]</scope>
    <source>
        <strain evidence="1 2">F117</strain>
    </source>
</reference>
<evidence type="ECO:0000313" key="1">
    <source>
        <dbReference type="EMBL" id="MDT0675714.1"/>
    </source>
</evidence>
<comment type="caution">
    <text evidence="1">The sequence shown here is derived from an EMBL/GenBank/DDBJ whole genome shotgun (WGS) entry which is preliminary data.</text>
</comment>
<protein>
    <submittedName>
        <fullName evidence="1">GTPase</fullName>
    </submittedName>
</protein>
<dbReference type="RefSeq" id="WP_311502112.1">
    <property type="nucleotide sequence ID" value="NZ_JAVRHK010000002.1"/>
</dbReference>
<organism evidence="1 2">
    <name type="scientific">Autumnicola musiva</name>
    <dbReference type="NCBI Taxonomy" id="3075589"/>
    <lineage>
        <taxon>Bacteria</taxon>
        <taxon>Pseudomonadati</taxon>
        <taxon>Bacteroidota</taxon>
        <taxon>Flavobacteriia</taxon>
        <taxon>Flavobacteriales</taxon>
        <taxon>Flavobacteriaceae</taxon>
        <taxon>Autumnicola</taxon>
    </lineage>
</organism>
<evidence type="ECO:0000313" key="2">
    <source>
        <dbReference type="Proteomes" id="UP001262582"/>
    </source>
</evidence>
<dbReference type="Proteomes" id="UP001262582">
    <property type="component" value="Unassembled WGS sequence"/>
</dbReference>
<dbReference type="EMBL" id="JAVRHK010000002">
    <property type="protein sequence ID" value="MDT0675714.1"/>
    <property type="molecule type" value="Genomic_DNA"/>
</dbReference>